<dbReference type="Proteomes" id="UP000186216">
    <property type="component" value="Unassembled WGS sequence"/>
</dbReference>
<accession>A0AA46A7U5</accession>
<sequence length="26" mass="2730">MKIGALKESYEGEARVAITPSSAAHL</sequence>
<comment type="caution">
    <text evidence="2">The sequence shown here is derived from an EMBL/GenBank/DDBJ whole genome shotgun (WGS) entry which is preliminary data.</text>
</comment>
<protein>
    <submittedName>
        <fullName evidence="2">NAD(P) transhydrogenase subunit alpha</fullName>
    </submittedName>
</protein>
<dbReference type="Gene3D" id="3.40.50.720">
    <property type="entry name" value="NAD(P)-binding Rossmann-like Domain"/>
    <property type="match status" value="1"/>
</dbReference>
<evidence type="ECO:0000313" key="3">
    <source>
        <dbReference type="Proteomes" id="UP000186216"/>
    </source>
</evidence>
<dbReference type="AlphaFoldDB" id="A0AA46A7U5"/>
<dbReference type="SUPFAM" id="SSF52283">
    <property type="entry name" value="Formate/glycerate dehydrogenase catalytic domain-like"/>
    <property type="match status" value="1"/>
</dbReference>
<evidence type="ECO:0000313" key="1">
    <source>
        <dbReference type="EMBL" id="SIS73567.1"/>
    </source>
</evidence>
<name>A0AA46A7U5_9RHOB</name>
<gene>
    <name evidence="1" type="ORF">SAMN05421772_103375</name>
    <name evidence="2" type="ORF">SAMN05421772_13412</name>
</gene>
<reference evidence="2 3" key="1">
    <citation type="submission" date="2017-01" db="EMBL/GenBank/DDBJ databases">
        <authorList>
            <person name="Varghese N."/>
            <person name="Submissions S."/>
        </authorList>
    </citation>
    <scope>NUCLEOTIDE SEQUENCE [LARGE SCALE GENOMIC DNA]</scope>
    <source>
        <strain evidence="2 3">DSM 18447</strain>
    </source>
</reference>
<dbReference type="EMBL" id="FTOU01000034">
    <property type="protein sequence ID" value="SIT18160.1"/>
    <property type="molecule type" value="Genomic_DNA"/>
</dbReference>
<dbReference type="EMBL" id="FTOU01000003">
    <property type="protein sequence ID" value="SIS73567.1"/>
    <property type="molecule type" value="Genomic_DNA"/>
</dbReference>
<feature type="non-terminal residue" evidence="2">
    <location>
        <position position="26"/>
    </location>
</feature>
<organism evidence="2 3">
    <name type="scientific">Paracoccus saliphilus</name>
    <dbReference type="NCBI Taxonomy" id="405559"/>
    <lineage>
        <taxon>Bacteria</taxon>
        <taxon>Pseudomonadati</taxon>
        <taxon>Pseudomonadota</taxon>
        <taxon>Alphaproteobacteria</taxon>
        <taxon>Rhodobacterales</taxon>
        <taxon>Paracoccaceae</taxon>
        <taxon>Paracoccus</taxon>
    </lineage>
</organism>
<evidence type="ECO:0000313" key="2">
    <source>
        <dbReference type="EMBL" id="SIT18160.1"/>
    </source>
</evidence>
<proteinExistence type="predicted"/>